<organism evidence="3 4">
    <name type="scientific">Arachidicoccus soli</name>
    <dbReference type="NCBI Taxonomy" id="2341117"/>
    <lineage>
        <taxon>Bacteria</taxon>
        <taxon>Pseudomonadati</taxon>
        <taxon>Bacteroidota</taxon>
        <taxon>Chitinophagia</taxon>
        <taxon>Chitinophagales</taxon>
        <taxon>Chitinophagaceae</taxon>
        <taxon>Arachidicoccus</taxon>
    </lineage>
</organism>
<name>A0A386HPQ0_9BACT</name>
<evidence type="ECO:0000256" key="2">
    <source>
        <dbReference type="SAM" id="SignalP"/>
    </source>
</evidence>
<feature type="region of interest" description="Disordered" evidence="1">
    <location>
        <begin position="151"/>
        <end position="175"/>
    </location>
</feature>
<feature type="chain" id="PRO_5017338988" evidence="2">
    <location>
        <begin position="26"/>
        <end position="451"/>
    </location>
</feature>
<protein>
    <submittedName>
        <fullName evidence="3">Uncharacterized protein</fullName>
    </submittedName>
</protein>
<keyword evidence="4" id="KW-1185">Reference proteome</keyword>
<dbReference type="AlphaFoldDB" id="A0A386HPQ0"/>
<sequence>MQKANYRMKLLILCLCFIVASNAYAQDSTFNHRKDSIGGLPVKQAPDSDSISSKEITEIKHSSKDTIPQLFSQQPKDSIAEKTTTDTGFIRKDTLKNSFVQQNSGDTTASLKRMDSSAKIKGDIPVIAGSNKKDTLYQKTAVDSIPAKDTIPDIFTKNPPVQKDLPSASSTRTREGVDHLFTPKSATQAYTFRQLFIPNKKFEKNTSIETETDLSILQQNVSYKTKADFNTEYFLKDTVGQQFLFDVSVTKLNTEVETMGVQLQYNSEQKQDSTSTFAKPLYDIVGKHAQLIVDSNDVITQTDTTEMGKKIRSVLGSLSLSSGGDAEVGNNFSLLINKPLSGLKIGDAWKDSAVNGSNKRVNRYEVQNILRNDIIVLLTGSVEQTGAIQSDGHTFKTKFSGTQTGKMKIDASSGLIKSKNIIFTMKGTVEFEGKDIPASAISKINEAVTVP</sequence>
<dbReference type="InterPro" id="IPR046230">
    <property type="entry name" value="DUF6263"/>
</dbReference>
<proteinExistence type="predicted"/>
<gene>
    <name evidence="3" type="ORF">D6B99_10200</name>
</gene>
<evidence type="ECO:0000313" key="3">
    <source>
        <dbReference type="EMBL" id="AYD47928.1"/>
    </source>
</evidence>
<reference evidence="3 4" key="1">
    <citation type="submission" date="2018-09" db="EMBL/GenBank/DDBJ databases">
        <title>Arachidicoccus sp. nov., a bacterium isolated from soil.</title>
        <authorList>
            <person name="Weon H.-Y."/>
            <person name="Kwon S.-W."/>
            <person name="Lee S.A."/>
        </authorList>
    </citation>
    <scope>NUCLEOTIDE SEQUENCE [LARGE SCALE GENOMIC DNA]</scope>
    <source>
        <strain evidence="3 4">KIS59-12</strain>
    </source>
</reference>
<dbReference type="OrthoDB" id="667437at2"/>
<evidence type="ECO:0000313" key="4">
    <source>
        <dbReference type="Proteomes" id="UP000266118"/>
    </source>
</evidence>
<dbReference type="Pfam" id="PF19777">
    <property type="entry name" value="DUF6263"/>
    <property type="match status" value="1"/>
</dbReference>
<dbReference type="KEGG" id="ark:D6B99_10200"/>
<dbReference type="EMBL" id="CP032489">
    <property type="protein sequence ID" value="AYD47928.1"/>
    <property type="molecule type" value="Genomic_DNA"/>
</dbReference>
<dbReference type="Proteomes" id="UP000266118">
    <property type="component" value="Chromosome"/>
</dbReference>
<accession>A0A386HPQ0</accession>
<evidence type="ECO:0000256" key="1">
    <source>
        <dbReference type="SAM" id="MobiDB-lite"/>
    </source>
</evidence>
<keyword evidence="2" id="KW-0732">Signal</keyword>
<feature type="signal peptide" evidence="2">
    <location>
        <begin position="1"/>
        <end position="25"/>
    </location>
</feature>